<dbReference type="EMBL" id="KK107185">
    <property type="protein sequence ID" value="EZA55771.1"/>
    <property type="molecule type" value="Genomic_DNA"/>
</dbReference>
<gene>
    <name evidence="1" type="ORF">X777_03945</name>
</gene>
<dbReference type="Proteomes" id="UP000053097">
    <property type="component" value="Unassembled WGS sequence"/>
</dbReference>
<proteinExistence type="predicted"/>
<protein>
    <submittedName>
        <fullName evidence="1">Uncharacterized protein</fullName>
    </submittedName>
</protein>
<organism evidence="1 2">
    <name type="scientific">Ooceraea biroi</name>
    <name type="common">Clonal raider ant</name>
    <name type="synonym">Cerapachys biroi</name>
    <dbReference type="NCBI Taxonomy" id="2015173"/>
    <lineage>
        <taxon>Eukaryota</taxon>
        <taxon>Metazoa</taxon>
        <taxon>Ecdysozoa</taxon>
        <taxon>Arthropoda</taxon>
        <taxon>Hexapoda</taxon>
        <taxon>Insecta</taxon>
        <taxon>Pterygota</taxon>
        <taxon>Neoptera</taxon>
        <taxon>Endopterygota</taxon>
        <taxon>Hymenoptera</taxon>
        <taxon>Apocrita</taxon>
        <taxon>Aculeata</taxon>
        <taxon>Formicoidea</taxon>
        <taxon>Formicidae</taxon>
        <taxon>Dorylinae</taxon>
        <taxon>Ooceraea</taxon>
    </lineage>
</organism>
<name>A0A026WJC2_OOCBI</name>
<dbReference type="AlphaFoldDB" id="A0A026WJC2"/>
<keyword evidence="2" id="KW-1185">Reference proteome</keyword>
<sequence>MMKRITSVSGTSAVIIEAVHPAEAITARVRRGPLIKAAHRSAAHFRPDAGAHLGQAASEDLDVSVNDRIRTR</sequence>
<accession>A0A026WJC2</accession>
<reference evidence="1 2" key="1">
    <citation type="journal article" date="2014" name="Curr. Biol.">
        <title>The genome of the clonal raider ant Cerapachys biroi.</title>
        <authorList>
            <person name="Oxley P.R."/>
            <person name="Ji L."/>
            <person name="Fetter-Pruneda I."/>
            <person name="McKenzie S.K."/>
            <person name="Li C."/>
            <person name="Hu H."/>
            <person name="Zhang G."/>
            <person name="Kronauer D.J."/>
        </authorList>
    </citation>
    <scope>NUCLEOTIDE SEQUENCE [LARGE SCALE GENOMIC DNA]</scope>
</reference>
<evidence type="ECO:0000313" key="2">
    <source>
        <dbReference type="Proteomes" id="UP000053097"/>
    </source>
</evidence>
<evidence type="ECO:0000313" key="1">
    <source>
        <dbReference type="EMBL" id="EZA55771.1"/>
    </source>
</evidence>